<dbReference type="GO" id="GO:0004222">
    <property type="term" value="F:metalloendopeptidase activity"/>
    <property type="evidence" value="ECO:0007669"/>
    <property type="project" value="TreeGrafter"/>
</dbReference>
<feature type="domain" description="M23ase beta-sheet core" evidence="2">
    <location>
        <begin position="197"/>
        <end position="292"/>
    </location>
</feature>
<feature type="compositionally biased region" description="Basic and acidic residues" evidence="1">
    <location>
        <begin position="161"/>
        <end position="175"/>
    </location>
</feature>
<proteinExistence type="predicted"/>
<accession>K0K9N7</accession>
<reference evidence="3 4" key="1">
    <citation type="journal article" date="2012" name="BMC Genomics">
        <title>Complete genome sequence of Saccharothrix espanaensis DSM 44229T and comparison to the other completely sequenced Pseudonocardiaceae.</title>
        <authorList>
            <person name="Strobel T."/>
            <person name="Al-Dilaimi A."/>
            <person name="Blom J."/>
            <person name="Gessner A."/>
            <person name="Kalinowski J."/>
            <person name="Luzhetska M."/>
            <person name="Puhler A."/>
            <person name="Szczepanowski R."/>
            <person name="Bechthold A."/>
            <person name="Ruckert C."/>
        </authorList>
    </citation>
    <scope>NUCLEOTIDE SEQUENCE [LARGE SCALE GENOMIC DNA]</scope>
    <source>
        <strain evidence="4">ATCC 51144 / DSM 44229 / JCM 9112 / NBRC 15066 / NRRL 15764</strain>
    </source>
</reference>
<dbReference type="PANTHER" id="PTHR21666">
    <property type="entry name" value="PEPTIDASE-RELATED"/>
    <property type="match status" value="1"/>
</dbReference>
<evidence type="ECO:0000259" key="2">
    <source>
        <dbReference type="Pfam" id="PF01551"/>
    </source>
</evidence>
<dbReference type="InterPro" id="IPR016047">
    <property type="entry name" value="M23ase_b-sheet_dom"/>
</dbReference>
<dbReference type="PANTHER" id="PTHR21666:SF270">
    <property type="entry name" value="MUREIN HYDROLASE ACTIVATOR ENVC"/>
    <property type="match status" value="1"/>
</dbReference>
<organism evidence="3 4">
    <name type="scientific">Saccharothrix espanaensis (strain ATCC 51144 / DSM 44229 / JCM 9112 / NBRC 15066 / NRRL 15764)</name>
    <dbReference type="NCBI Taxonomy" id="1179773"/>
    <lineage>
        <taxon>Bacteria</taxon>
        <taxon>Bacillati</taxon>
        <taxon>Actinomycetota</taxon>
        <taxon>Actinomycetes</taxon>
        <taxon>Pseudonocardiales</taxon>
        <taxon>Pseudonocardiaceae</taxon>
        <taxon>Saccharothrix</taxon>
    </lineage>
</organism>
<dbReference type="SUPFAM" id="SSF51261">
    <property type="entry name" value="Duplicated hybrid motif"/>
    <property type="match status" value="1"/>
</dbReference>
<evidence type="ECO:0000313" key="4">
    <source>
        <dbReference type="Proteomes" id="UP000006281"/>
    </source>
</evidence>
<dbReference type="InterPro" id="IPR050570">
    <property type="entry name" value="Cell_wall_metabolism_enzyme"/>
</dbReference>
<dbReference type="Gene3D" id="2.70.70.10">
    <property type="entry name" value="Glucose Permease (Domain IIA)"/>
    <property type="match status" value="1"/>
</dbReference>
<dbReference type="STRING" id="1179773.BN6_78280"/>
<protein>
    <submittedName>
        <fullName evidence="3">Peptidase M23</fullName>
    </submittedName>
</protein>
<dbReference type="eggNOG" id="COG0739">
    <property type="taxonomic scope" value="Bacteria"/>
</dbReference>
<dbReference type="PATRIC" id="fig|1179773.3.peg.7902"/>
<dbReference type="InterPro" id="IPR011055">
    <property type="entry name" value="Dup_hybrid_motif"/>
</dbReference>
<dbReference type="AlphaFoldDB" id="K0K9N7"/>
<keyword evidence="4" id="KW-1185">Reference proteome</keyword>
<dbReference type="Proteomes" id="UP000006281">
    <property type="component" value="Chromosome"/>
</dbReference>
<feature type="region of interest" description="Disordered" evidence="1">
    <location>
        <begin position="142"/>
        <end position="182"/>
    </location>
</feature>
<dbReference type="HOGENOM" id="CLU_029425_3_3_11"/>
<gene>
    <name evidence="3" type="ordered locus">BN6_78280</name>
</gene>
<feature type="region of interest" description="Disordered" evidence="1">
    <location>
        <begin position="1"/>
        <end position="76"/>
    </location>
</feature>
<feature type="compositionally biased region" description="Basic and acidic residues" evidence="1">
    <location>
        <begin position="1"/>
        <end position="12"/>
    </location>
</feature>
<feature type="compositionally biased region" description="Basic and acidic residues" evidence="1">
    <location>
        <begin position="52"/>
        <end position="67"/>
    </location>
</feature>
<evidence type="ECO:0000256" key="1">
    <source>
        <dbReference type="SAM" id="MobiDB-lite"/>
    </source>
</evidence>
<dbReference type="EMBL" id="HE804045">
    <property type="protein sequence ID" value="CCH35046.1"/>
    <property type="molecule type" value="Genomic_DNA"/>
</dbReference>
<dbReference type="Pfam" id="PF01551">
    <property type="entry name" value="Peptidase_M23"/>
    <property type="match status" value="1"/>
</dbReference>
<dbReference type="KEGG" id="sesp:BN6_78280"/>
<sequence length="303" mass="31246">MSRSGHKQENEPVPRLAQPGSPARCRPDSPKTEGQVLSSRHRSPGGHSSTDVLEKAVDRASTRDVGSHRLPPPPSALRGRIVVAAVAVGAFAAAGAGQTLHALGSGSDSPAQDEVTPLAAASEGAAAFGVGGSGPAAPHVLPVSKTTDPAAEAQKLTKSARISEDREAAEAESKRPKYARPAAGDFTSGFGGRWGEMHYGIDIAGPIGTPILSAADGVVIEAGPASGFGLWVKVEHSDGTVTVYGHVDTYSVRKGQQVRAGEQIARMGNRGFSTGPHLHFEVWNPGGMKINPLSWLNAKGISV</sequence>
<evidence type="ECO:0000313" key="3">
    <source>
        <dbReference type="EMBL" id="CCH35046.1"/>
    </source>
</evidence>
<dbReference type="CDD" id="cd12797">
    <property type="entry name" value="M23_peptidase"/>
    <property type="match status" value="1"/>
</dbReference>
<name>K0K9N7_SACES</name>